<dbReference type="EMBL" id="RYZZ01000037">
    <property type="protein sequence ID" value="RUQ25957.1"/>
    <property type="molecule type" value="Genomic_DNA"/>
</dbReference>
<sequence length="95" mass="11072">MLEETLYKRYFSYLDKTYSDFILCPRIDKIESIEGDTQRHIVHASALNYAGHHDGPYDKINFTLTDTPEYGVKINKVIRHKNISKINNDSFCTAK</sequence>
<evidence type="ECO:0000313" key="2">
    <source>
        <dbReference type="Proteomes" id="UP000267430"/>
    </source>
</evidence>
<comment type="caution">
    <text evidence="1">The sequence shown here is derived from an EMBL/GenBank/DDBJ whole genome shotgun (WGS) entry which is preliminary data.</text>
</comment>
<evidence type="ECO:0000313" key="1">
    <source>
        <dbReference type="EMBL" id="RUQ25957.1"/>
    </source>
</evidence>
<reference evidence="1 2" key="1">
    <citation type="submission" date="2018-12" db="EMBL/GenBank/DDBJ databases">
        <title>Bacillus chawlae sp. nov., Bacillus glennii sp. nov., and Bacillus saganii sp. nov. Isolated from the Vehicle Assembly Building at Kennedy Space Center where the Viking Spacecraft were Assembled.</title>
        <authorList>
            <person name="Seuylemezian A."/>
            <person name="Vaishampayan P."/>
        </authorList>
    </citation>
    <scope>NUCLEOTIDE SEQUENCE [LARGE SCALE GENOMIC DNA]</scope>
    <source>
        <strain evidence="1 2">L5</strain>
    </source>
</reference>
<dbReference type="OrthoDB" id="2820567at2"/>
<accession>A0A433HCE6</accession>
<dbReference type="Proteomes" id="UP000267430">
    <property type="component" value="Unassembled WGS sequence"/>
</dbReference>
<dbReference type="RefSeq" id="WP_126866811.1">
    <property type="nucleotide sequence ID" value="NZ_JAUSTX010000010.1"/>
</dbReference>
<organism evidence="1 2">
    <name type="scientific">Peribacillus cavernae</name>
    <dbReference type="NCBI Taxonomy" id="1674310"/>
    <lineage>
        <taxon>Bacteria</taxon>
        <taxon>Bacillati</taxon>
        <taxon>Bacillota</taxon>
        <taxon>Bacilli</taxon>
        <taxon>Bacillales</taxon>
        <taxon>Bacillaceae</taxon>
        <taxon>Peribacillus</taxon>
    </lineage>
</organism>
<proteinExistence type="predicted"/>
<gene>
    <name evidence="1" type="ORF">ELQ35_19290</name>
</gene>
<name>A0A433HCE6_9BACI</name>
<keyword evidence="2" id="KW-1185">Reference proteome</keyword>
<protein>
    <submittedName>
        <fullName evidence="1">Uncharacterized protein</fullName>
    </submittedName>
</protein>
<dbReference type="AlphaFoldDB" id="A0A433HCE6"/>